<evidence type="ECO:0000313" key="2">
    <source>
        <dbReference type="Proteomes" id="UP000234206"/>
    </source>
</evidence>
<dbReference type="Proteomes" id="UP000234206">
    <property type="component" value="Unassembled WGS sequence"/>
</dbReference>
<comment type="caution">
    <text evidence="1">The sequence shown here is derived from an EMBL/GenBank/DDBJ whole genome shotgun (WGS) entry which is preliminary data.</text>
</comment>
<dbReference type="CDD" id="cd21631">
    <property type="entry name" value="RHH_CopG_NikR-like"/>
    <property type="match status" value="1"/>
</dbReference>
<evidence type="ECO:0000313" key="1">
    <source>
        <dbReference type="EMBL" id="PKZ41823.1"/>
    </source>
</evidence>
<name>A0A2I1PB32_9MICO</name>
<accession>A0A2I1PB32</accession>
<sequence length="90" mass="10307">MEHRMQLLLDADRLERLRQRARERGVSVAAVVRDAIDASFEDDAAARRAQAGRRLLQLASEAEPVTDEPERVDLRHEAMDAELLEKASRW</sequence>
<gene>
    <name evidence="1" type="ORF">CYJ76_05670</name>
</gene>
<protein>
    <submittedName>
        <fullName evidence="1">Antitoxin</fullName>
    </submittedName>
</protein>
<dbReference type="EMBL" id="PKIZ01000009">
    <property type="protein sequence ID" value="PKZ41823.1"/>
    <property type="molecule type" value="Genomic_DNA"/>
</dbReference>
<proteinExistence type="predicted"/>
<dbReference type="AlphaFoldDB" id="A0A2I1PB32"/>
<organism evidence="1 2">
    <name type="scientific">Kytococcus schroeteri</name>
    <dbReference type="NCBI Taxonomy" id="138300"/>
    <lineage>
        <taxon>Bacteria</taxon>
        <taxon>Bacillati</taxon>
        <taxon>Actinomycetota</taxon>
        <taxon>Actinomycetes</taxon>
        <taxon>Micrococcales</taxon>
        <taxon>Kytococcaceae</taxon>
        <taxon>Kytococcus</taxon>
    </lineage>
</organism>
<reference evidence="1 2" key="1">
    <citation type="submission" date="2017-12" db="EMBL/GenBank/DDBJ databases">
        <title>Phylogenetic diversity of female urinary microbiome.</title>
        <authorList>
            <person name="Thomas-White K."/>
            <person name="Wolfe A.J."/>
        </authorList>
    </citation>
    <scope>NUCLEOTIDE SEQUENCE [LARGE SCALE GENOMIC DNA]</scope>
    <source>
        <strain evidence="1 2">UMB1298</strain>
    </source>
</reference>
<keyword evidence="2" id="KW-1185">Reference proteome</keyword>